<organism evidence="2 3">
    <name type="scientific">Fomitopsis schrenkii</name>
    <name type="common">Brown rot fungus</name>
    <dbReference type="NCBI Taxonomy" id="2126942"/>
    <lineage>
        <taxon>Eukaryota</taxon>
        <taxon>Fungi</taxon>
        <taxon>Dikarya</taxon>
        <taxon>Basidiomycota</taxon>
        <taxon>Agaricomycotina</taxon>
        <taxon>Agaricomycetes</taxon>
        <taxon>Polyporales</taxon>
        <taxon>Fomitopsis</taxon>
    </lineage>
</organism>
<dbReference type="HOGENOM" id="CLU_2223323_0_0_1"/>
<reference evidence="2 3" key="1">
    <citation type="journal article" date="2012" name="Science">
        <title>The Paleozoic origin of enzymatic lignin decomposition reconstructed from 31 fungal genomes.</title>
        <authorList>
            <person name="Floudas D."/>
            <person name="Binder M."/>
            <person name="Riley R."/>
            <person name="Barry K."/>
            <person name="Blanchette R.A."/>
            <person name="Henrissat B."/>
            <person name="Martinez A.T."/>
            <person name="Otillar R."/>
            <person name="Spatafora J.W."/>
            <person name="Yadav J.S."/>
            <person name="Aerts A."/>
            <person name="Benoit I."/>
            <person name="Boyd A."/>
            <person name="Carlson A."/>
            <person name="Copeland A."/>
            <person name="Coutinho P.M."/>
            <person name="de Vries R.P."/>
            <person name="Ferreira P."/>
            <person name="Findley K."/>
            <person name="Foster B."/>
            <person name="Gaskell J."/>
            <person name="Glotzer D."/>
            <person name="Gorecki P."/>
            <person name="Heitman J."/>
            <person name="Hesse C."/>
            <person name="Hori C."/>
            <person name="Igarashi K."/>
            <person name="Jurgens J.A."/>
            <person name="Kallen N."/>
            <person name="Kersten P."/>
            <person name="Kohler A."/>
            <person name="Kuees U."/>
            <person name="Kumar T.K.A."/>
            <person name="Kuo A."/>
            <person name="LaButti K."/>
            <person name="Larrondo L.F."/>
            <person name="Lindquist E."/>
            <person name="Ling A."/>
            <person name="Lombard V."/>
            <person name="Lucas S."/>
            <person name="Lundell T."/>
            <person name="Martin R."/>
            <person name="McLaughlin D.J."/>
            <person name="Morgenstern I."/>
            <person name="Morin E."/>
            <person name="Murat C."/>
            <person name="Nagy L.G."/>
            <person name="Nolan M."/>
            <person name="Ohm R.A."/>
            <person name="Patyshakuliyeva A."/>
            <person name="Rokas A."/>
            <person name="Ruiz-Duenas F.J."/>
            <person name="Sabat G."/>
            <person name="Salamov A."/>
            <person name="Samejima M."/>
            <person name="Schmutz J."/>
            <person name="Slot J.C."/>
            <person name="St John F."/>
            <person name="Stenlid J."/>
            <person name="Sun H."/>
            <person name="Sun S."/>
            <person name="Syed K."/>
            <person name="Tsang A."/>
            <person name="Wiebenga A."/>
            <person name="Young D."/>
            <person name="Pisabarro A."/>
            <person name="Eastwood D.C."/>
            <person name="Martin F."/>
            <person name="Cullen D."/>
            <person name="Grigoriev I.V."/>
            <person name="Hibbett D.S."/>
        </authorList>
    </citation>
    <scope>NUCLEOTIDE SEQUENCE</scope>
    <source>
        <strain evidence="3">FP-58527</strain>
    </source>
</reference>
<protein>
    <submittedName>
        <fullName evidence="2">Uncharacterized protein</fullName>
    </submittedName>
</protein>
<dbReference type="Proteomes" id="UP000015241">
    <property type="component" value="Unassembled WGS sequence"/>
</dbReference>
<name>S8F4Y8_FOMSC</name>
<feature type="region of interest" description="Disordered" evidence="1">
    <location>
        <begin position="65"/>
        <end position="106"/>
    </location>
</feature>
<accession>S8F4Y8</accession>
<evidence type="ECO:0000313" key="2">
    <source>
        <dbReference type="EMBL" id="EPS96735.1"/>
    </source>
</evidence>
<keyword evidence="3" id="KW-1185">Reference proteome</keyword>
<dbReference type="EMBL" id="KE504184">
    <property type="protein sequence ID" value="EPS96735.1"/>
    <property type="molecule type" value="Genomic_DNA"/>
</dbReference>
<gene>
    <name evidence="2" type="ORF">FOMPIDRAFT_1025261</name>
</gene>
<evidence type="ECO:0000313" key="3">
    <source>
        <dbReference type="Proteomes" id="UP000015241"/>
    </source>
</evidence>
<dbReference type="InParanoid" id="S8F4Y8"/>
<proteinExistence type="predicted"/>
<feature type="compositionally biased region" description="Basic and acidic residues" evidence="1">
    <location>
        <begin position="96"/>
        <end position="106"/>
    </location>
</feature>
<dbReference type="AlphaFoldDB" id="S8F4Y8"/>
<evidence type="ECO:0000256" key="1">
    <source>
        <dbReference type="SAM" id="MobiDB-lite"/>
    </source>
</evidence>
<sequence length="106" mass="11287">MSSPTSSVLSLPLSPDFGDEAASKAMEELRKKVSGVLSLGVTEEVLTQSTQLYVSEAALAAKPRTAAGIGEERVQSNVAENDEEAKRRGQQNATRRQADRRGPSDA</sequence>